<gene>
    <name evidence="1" type="ORF">AAFF_G00166350</name>
</gene>
<organism evidence="1 2">
    <name type="scientific">Aldrovandia affinis</name>
    <dbReference type="NCBI Taxonomy" id="143900"/>
    <lineage>
        <taxon>Eukaryota</taxon>
        <taxon>Metazoa</taxon>
        <taxon>Chordata</taxon>
        <taxon>Craniata</taxon>
        <taxon>Vertebrata</taxon>
        <taxon>Euteleostomi</taxon>
        <taxon>Actinopterygii</taxon>
        <taxon>Neopterygii</taxon>
        <taxon>Teleostei</taxon>
        <taxon>Notacanthiformes</taxon>
        <taxon>Halosauridae</taxon>
        <taxon>Aldrovandia</taxon>
    </lineage>
</organism>
<evidence type="ECO:0000313" key="2">
    <source>
        <dbReference type="Proteomes" id="UP001221898"/>
    </source>
</evidence>
<protein>
    <submittedName>
        <fullName evidence="1">Uncharacterized protein</fullName>
    </submittedName>
</protein>
<dbReference type="Proteomes" id="UP001221898">
    <property type="component" value="Unassembled WGS sequence"/>
</dbReference>
<sequence>MHALKPNYGSVKSSRYFSRRTECARRGKCQDLSRVVTLSRRRGAETGSSHFHLDRSCIAKGLKPQQQGFRGHIPFITEYNLPAPVHPYSEGFKLRQARGSLFPLLGTADLSVG</sequence>
<dbReference type="EMBL" id="JAINUG010000222">
    <property type="protein sequence ID" value="KAJ8386840.1"/>
    <property type="molecule type" value="Genomic_DNA"/>
</dbReference>
<proteinExistence type="predicted"/>
<keyword evidence="2" id="KW-1185">Reference proteome</keyword>
<dbReference type="AlphaFoldDB" id="A0AAD7RMM1"/>
<evidence type="ECO:0000313" key="1">
    <source>
        <dbReference type="EMBL" id="KAJ8386840.1"/>
    </source>
</evidence>
<name>A0AAD7RMM1_9TELE</name>
<comment type="caution">
    <text evidence="1">The sequence shown here is derived from an EMBL/GenBank/DDBJ whole genome shotgun (WGS) entry which is preliminary data.</text>
</comment>
<reference evidence="1" key="1">
    <citation type="journal article" date="2023" name="Science">
        <title>Genome structures resolve the early diversification of teleost fishes.</title>
        <authorList>
            <person name="Parey E."/>
            <person name="Louis A."/>
            <person name="Montfort J."/>
            <person name="Bouchez O."/>
            <person name="Roques C."/>
            <person name="Iampietro C."/>
            <person name="Lluch J."/>
            <person name="Castinel A."/>
            <person name="Donnadieu C."/>
            <person name="Desvignes T."/>
            <person name="Floi Bucao C."/>
            <person name="Jouanno E."/>
            <person name="Wen M."/>
            <person name="Mejri S."/>
            <person name="Dirks R."/>
            <person name="Jansen H."/>
            <person name="Henkel C."/>
            <person name="Chen W.J."/>
            <person name="Zahm M."/>
            <person name="Cabau C."/>
            <person name="Klopp C."/>
            <person name="Thompson A.W."/>
            <person name="Robinson-Rechavi M."/>
            <person name="Braasch I."/>
            <person name="Lecointre G."/>
            <person name="Bobe J."/>
            <person name="Postlethwait J.H."/>
            <person name="Berthelot C."/>
            <person name="Roest Crollius H."/>
            <person name="Guiguen Y."/>
        </authorList>
    </citation>
    <scope>NUCLEOTIDE SEQUENCE</scope>
    <source>
        <strain evidence="1">NC1722</strain>
    </source>
</reference>
<accession>A0AAD7RMM1</accession>